<evidence type="ECO:0000256" key="5">
    <source>
        <dbReference type="SAM" id="MobiDB-lite"/>
    </source>
</evidence>
<dbReference type="RefSeq" id="XP_040623356.1">
    <property type="nucleotide sequence ID" value="XM_040769495.1"/>
</dbReference>
<dbReference type="AlphaFoldDB" id="M5FNM1"/>
<feature type="region of interest" description="Disordered" evidence="5">
    <location>
        <begin position="392"/>
        <end position="434"/>
    </location>
</feature>
<protein>
    <recommendedName>
        <fullName evidence="6">PPIase cyclophilin-type domain-containing protein</fullName>
    </recommendedName>
</protein>
<feature type="region of interest" description="Disordered" evidence="5">
    <location>
        <begin position="345"/>
        <end position="377"/>
    </location>
</feature>
<dbReference type="Proteomes" id="UP000030653">
    <property type="component" value="Unassembled WGS sequence"/>
</dbReference>
<keyword evidence="3" id="KW-0539">Nucleus</keyword>
<feature type="domain" description="PPIase cyclophilin-type" evidence="6">
    <location>
        <begin position="1"/>
        <end position="113"/>
    </location>
</feature>
<reference evidence="7 8" key="1">
    <citation type="journal article" date="2012" name="Science">
        <title>The Paleozoic origin of enzymatic lignin decomposition reconstructed from 31 fungal genomes.</title>
        <authorList>
            <person name="Floudas D."/>
            <person name="Binder M."/>
            <person name="Riley R."/>
            <person name="Barry K."/>
            <person name="Blanchette R.A."/>
            <person name="Henrissat B."/>
            <person name="Martinez A.T."/>
            <person name="Otillar R."/>
            <person name="Spatafora J.W."/>
            <person name="Yadav J.S."/>
            <person name="Aerts A."/>
            <person name="Benoit I."/>
            <person name="Boyd A."/>
            <person name="Carlson A."/>
            <person name="Copeland A."/>
            <person name="Coutinho P.M."/>
            <person name="de Vries R.P."/>
            <person name="Ferreira P."/>
            <person name="Findley K."/>
            <person name="Foster B."/>
            <person name="Gaskell J."/>
            <person name="Glotzer D."/>
            <person name="Gorecki P."/>
            <person name="Heitman J."/>
            <person name="Hesse C."/>
            <person name="Hori C."/>
            <person name="Igarashi K."/>
            <person name="Jurgens J.A."/>
            <person name="Kallen N."/>
            <person name="Kersten P."/>
            <person name="Kohler A."/>
            <person name="Kuees U."/>
            <person name="Kumar T.K.A."/>
            <person name="Kuo A."/>
            <person name="LaButti K."/>
            <person name="Larrondo L.F."/>
            <person name="Lindquist E."/>
            <person name="Ling A."/>
            <person name="Lombard V."/>
            <person name="Lucas S."/>
            <person name="Lundell T."/>
            <person name="Martin R."/>
            <person name="McLaughlin D.J."/>
            <person name="Morgenstern I."/>
            <person name="Morin E."/>
            <person name="Murat C."/>
            <person name="Nagy L.G."/>
            <person name="Nolan M."/>
            <person name="Ohm R.A."/>
            <person name="Patyshakuliyeva A."/>
            <person name="Rokas A."/>
            <person name="Ruiz-Duenas F.J."/>
            <person name="Sabat G."/>
            <person name="Salamov A."/>
            <person name="Samejima M."/>
            <person name="Schmutz J."/>
            <person name="Slot J.C."/>
            <person name="St John F."/>
            <person name="Stenlid J."/>
            <person name="Sun H."/>
            <person name="Sun S."/>
            <person name="Syed K."/>
            <person name="Tsang A."/>
            <person name="Wiebenga A."/>
            <person name="Young D."/>
            <person name="Pisabarro A."/>
            <person name="Eastwood D.C."/>
            <person name="Martin F."/>
            <person name="Cullen D."/>
            <person name="Grigoriev I.V."/>
            <person name="Hibbett D.S."/>
        </authorList>
    </citation>
    <scope>NUCLEOTIDE SEQUENCE [LARGE SCALE GENOMIC DNA]</scope>
    <source>
        <strain evidence="7 8">DJM-731 SS1</strain>
    </source>
</reference>
<name>M5FNM1_DACPD</name>
<evidence type="ECO:0000313" key="8">
    <source>
        <dbReference type="Proteomes" id="UP000030653"/>
    </source>
</evidence>
<dbReference type="InterPro" id="IPR044666">
    <property type="entry name" value="Cyclophilin_A-like"/>
</dbReference>
<feature type="compositionally biased region" description="Basic and acidic residues" evidence="5">
    <location>
        <begin position="392"/>
        <end position="425"/>
    </location>
</feature>
<dbReference type="GO" id="GO:0071013">
    <property type="term" value="C:catalytic step 2 spliceosome"/>
    <property type="evidence" value="ECO:0007669"/>
    <property type="project" value="TreeGrafter"/>
</dbReference>
<dbReference type="OMA" id="MANNGMR"/>
<feature type="compositionally biased region" description="Acidic residues" evidence="5">
    <location>
        <begin position="367"/>
        <end position="377"/>
    </location>
</feature>
<feature type="compositionally biased region" description="Basic residues" evidence="5">
    <location>
        <begin position="277"/>
        <end position="293"/>
    </location>
</feature>
<dbReference type="GeneID" id="63684557"/>
<gene>
    <name evidence="7" type="ORF">DACRYDRAFT_112744</name>
</gene>
<dbReference type="InterPro" id="IPR002130">
    <property type="entry name" value="Cyclophilin-type_PPIase_dom"/>
</dbReference>
<dbReference type="SUPFAM" id="SSF50891">
    <property type="entry name" value="Cyclophilin-like"/>
    <property type="match status" value="1"/>
</dbReference>
<evidence type="ECO:0000256" key="2">
    <source>
        <dbReference type="ARBA" id="ARBA00004123"/>
    </source>
</evidence>
<organism evidence="7 8">
    <name type="scientific">Dacryopinax primogenitus (strain DJM 731)</name>
    <name type="common">Brown rot fungus</name>
    <dbReference type="NCBI Taxonomy" id="1858805"/>
    <lineage>
        <taxon>Eukaryota</taxon>
        <taxon>Fungi</taxon>
        <taxon>Dikarya</taxon>
        <taxon>Basidiomycota</taxon>
        <taxon>Agaricomycotina</taxon>
        <taxon>Dacrymycetes</taxon>
        <taxon>Dacrymycetales</taxon>
        <taxon>Dacrymycetaceae</taxon>
        <taxon>Dacryopinax</taxon>
    </lineage>
</organism>
<dbReference type="GO" id="GO:0003755">
    <property type="term" value="F:peptidyl-prolyl cis-trans isomerase activity"/>
    <property type="evidence" value="ECO:0007669"/>
    <property type="project" value="UniProtKB-EC"/>
</dbReference>
<proteinExistence type="inferred from homology"/>
<dbReference type="InterPro" id="IPR029000">
    <property type="entry name" value="Cyclophilin-like_dom_sf"/>
</dbReference>
<feature type="compositionally biased region" description="Basic and acidic residues" evidence="5">
    <location>
        <begin position="226"/>
        <end position="237"/>
    </location>
</feature>
<dbReference type="PANTHER" id="PTHR45625">
    <property type="entry name" value="PEPTIDYL-PROLYL CIS-TRANS ISOMERASE-RELATED"/>
    <property type="match status" value="1"/>
</dbReference>
<evidence type="ECO:0000256" key="3">
    <source>
        <dbReference type="ARBA" id="ARBA00023242"/>
    </source>
</evidence>
<comment type="catalytic activity">
    <reaction evidence="1">
        <text>[protein]-peptidylproline (omega=180) = [protein]-peptidylproline (omega=0)</text>
        <dbReference type="Rhea" id="RHEA:16237"/>
        <dbReference type="Rhea" id="RHEA-COMP:10747"/>
        <dbReference type="Rhea" id="RHEA-COMP:10748"/>
        <dbReference type="ChEBI" id="CHEBI:83833"/>
        <dbReference type="ChEBI" id="CHEBI:83834"/>
        <dbReference type="EC" id="5.2.1.8"/>
    </reaction>
</comment>
<dbReference type="Gene3D" id="2.40.100.10">
    <property type="entry name" value="Cyclophilin-like"/>
    <property type="match status" value="1"/>
</dbReference>
<evidence type="ECO:0000313" key="7">
    <source>
        <dbReference type="EMBL" id="EJT96458.1"/>
    </source>
</evidence>
<comment type="similarity">
    <text evidence="4">Belongs to the cyclophilin-type PPIase family. CWC27 subfamily.</text>
</comment>
<evidence type="ECO:0000256" key="4">
    <source>
        <dbReference type="ARBA" id="ARBA00038509"/>
    </source>
</evidence>
<dbReference type="HOGENOM" id="CLU_012062_14_4_1"/>
<dbReference type="OrthoDB" id="442970at2759"/>
<accession>M5FNM1</accession>
<dbReference type="PANTHER" id="PTHR45625:SF6">
    <property type="entry name" value="SPLICEOSOME-ASSOCIATED PROTEIN CWC27 HOMOLOG"/>
    <property type="match status" value="1"/>
</dbReference>
<dbReference type="Pfam" id="PF00160">
    <property type="entry name" value="Pro_isomerase"/>
    <property type="match status" value="1"/>
</dbReference>
<evidence type="ECO:0000256" key="1">
    <source>
        <dbReference type="ARBA" id="ARBA00000971"/>
    </source>
</evidence>
<feature type="compositionally biased region" description="Basic and acidic residues" evidence="5">
    <location>
        <begin position="252"/>
        <end position="263"/>
    </location>
</feature>
<feature type="compositionally biased region" description="Basic and acidic residues" evidence="5">
    <location>
        <begin position="136"/>
        <end position="158"/>
    </location>
</feature>
<feature type="region of interest" description="Disordered" evidence="5">
    <location>
        <begin position="136"/>
        <end position="165"/>
    </location>
</feature>
<comment type="subcellular location">
    <subcellularLocation>
        <location evidence="2">Nucleus</location>
    </subcellularLocation>
</comment>
<keyword evidence="8" id="KW-1185">Reference proteome</keyword>
<feature type="region of interest" description="Disordered" evidence="5">
    <location>
        <begin position="197"/>
        <end position="324"/>
    </location>
</feature>
<evidence type="ECO:0000259" key="6">
    <source>
        <dbReference type="PROSITE" id="PS50072"/>
    </source>
</evidence>
<dbReference type="EMBL" id="JH795943">
    <property type="protein sequence ID" value="EJT96458.1"/>
    <property type="molecule type" value="Genomic_DNA"/>
</dbReference>
<sequence length="434" mass="48024">MEVVPGFLVQTGDRTGTGNGGGSFFGEPFESEPHPRLRWTHRGLVGCASGEGTNTNDSQFFITLDRADELQGKNTLFGRVVGDTTYNVLKIGQLEIDSTGRPTYPPKINTIKVLSNPFDDIVPRITAAEREAQARAKKEAVRAREEENRRKTAKKDTKLLSFGADAEEPPSFKKKVIARPDLIEDPSSTQQLAMLTGPFSTTSKPKTAPQPAEEADKLSLPSKPNADGKGKGKRDREVEEEVDVLNIRAKHAKDQAAKREARSAEVLALERSVLSLTRKRSRSPTPPHSKKPKGPSALEQELAKYESHRGMGGLNVKRVGKGRREEGEMLKRLERFQGRLHAFLPEDAGQEAADEVPAGEKAPAPPAEDEDSGEEMDTDIAWLGHALRFEKGNEETRRAEAEYEVIDPRARARWAKEERREERRRGGGGGGRRR</sequence>
<dbReference type="STRING" id="1858805.M5FNM1"/>
<dbReference type="PROSITE" id="PS50072">
    <property type="entry name" value="CSA_PPIASE_2"/>
    <property type="match status" value="1"/>
</dbReference>